<feature type="domain" description="Alpha-2-macroglobulin MG3" evidence="1">
    <location>
        <begin position="2"/>
        <end position="87"/>
    </location>
</feature>
<dbReference type="Pfam" id="PF11974">
    <property type="entry name" value="bMG3"/>
    <property type="match status" value="1"/>
</dbReference>
<feature type="non-terminal residue" evidence="2">
    <location>
        <position position="89"/>
    </location>
</feature>
<comment type="caution">
    <text evidence="2">The sequence shown here is derived from an EMBL/GenBank/DDBJ whole genome shotgun (WGS) entry which is preliminary data.</text>
</comment>
<proteinExistence type="predicted"/>
<evidence type="ECO:0000313" key="2">
    <source>
        <dbReference type="EMBL" id="MCH4554301.1"/>
    </source>
</evidence>
<name>A0ABS9RMX8_9FLAO</name>
<accession>A0ABS9RMX8</accession>
<dbReference type="EMBL" id="JAKVQD010000195">
    <property type="protein sequence ID" value="MCH4554301.1"/>
    <property type="molecule type" value="Genomic_DNA"/>
</dbReference>
<feature type="non-terminal residue" evidence="2">
    <location>
        <position position="1"/>
    </location>
</feature>
<sequence>NVFARSLATAQPLIGVELQLLAKNNEILGTAITDTDGRATFTAGLLRGTAAMTPAVITAKNGDADYVFLDMTRAGFDLSDRGVTGRTAP</sequence>
<reference evidence="2" key="1">
    <citation type="submission" date="2022-02" db="EMBL/GenBank/DDBJ databases">
        <title>Aestuariibaculum sp., a marine bacterium isolated from sediment in Guangxi.</title>
        <authorList>
            <person name="Ying J."/>
        </authorList>
    </citation>
    <scope>NUCLEOTIDE SEQUENCE</scope>
    <source>
        <strain evidence="2">L182</strain>
    </source>
</reference>
<dbReference type="InterPro" id="IPR021868">
    <property type="entry name" value="Alpha_2_Macroglob_MG3"/>
</dbReference>
<evidence type="ECO:0000313" key="3">
    <source>
        <dbReference type="Proteomes" id="UP001156141"/>
    </source>
</evidence>
<dbReference type="Proteomes" id="UP001156141">
    <property type="component" value="Unassembled WGS sequence"/>
</dbReference>
<gene>
    <name evidence="2" type="ORF">MKW35_16900</name>
</gene>
<evidence type="ECO:0000259" key="1">
    <source>
        <dbReference type="Pfam" id="PF11974"/>
    </source>
</evidence>
<protein>
    <recommendedName>
        <fullName evidence="1">Alpha-2-macroglobulin MG3 domain-containing protein</fullName>
    </recommendedName>
</protein>
<keyword evidence="3" id="KW-1185">Reference proteome</keyword>
<organism evidence="2 3">
    <name type="scientific">Aestuariibaculum lutulentum</name>
    <dbReference type="NCBI Taxonomy" id="2920935"/>
    <lineage>
        <taxon>Bacteria</taxon>
        <taxon>Pseudomonadati</taxon>
        <taxon>Bacteroidota</taxon>
        <taxon>Flavobacteriia</taxon>
        <taxon>Flavobacteriales</taxon>
        <taxon>Flavobacteriaceae</taxon>
    </lineage>
</organism>